<evidence type="ECO:0000313" key="3">
    <source>
        <dbReference type="EMBL" id="EIF00547.1"/>
    </source>
</evidence>
<feature type="compositionally biased region" description="Polar residues" evidence="1">
    <location>
        <begin position="164"/>
        <end position="173"/>
    </location>
</feature>
<dbReference type="InterPro" id="IPR000835">
    <property type="entry name" value="HTH_MarR-typ"/>
</dbReference>
<dbReference type="GO" id="GO:0003700">
    <property type="term" value="F:DNA-binding transcription factor activity"/>
    <property type="evidence" value="ECO:0007669"/>
    <property type="project" value="InterPro"/>
</dbReference>
<dbReference type="SUPFAM" id="SSF46785">
    <property type="entry name" value="Winged helix' DNA-binding domain"/>
    <property type="match status" value="1"/>
</dbReference>
<dbReference type="InterPro" id="IPR036390">
    <property type="entry name" value="WH_DNA-bd_sf"/>
</dbReference>
<dbReference type="PANTHER" id="PTHR33164">
    <property type="entry name" value="TRANSCRIPTIONAL REGULATOR, MARR FAMILY"/>
    <property type="match status" value="1"/>
</dbReference>
<dbReference type="EMBL" id="CM001484">
    <property type="protein sequence ID" value="EIF00547.1"/>
    <property type="molecule type" value="Genomic_DNA"/>
</dbReference>
<dbReference type="GO" id="GO:0006950">
    <property type="term" value="P:response to stress"/>
    <property type="evidence" value="ECO:0007669"/>
    <property type="project" value="TreeGrafter"/>
</dbReference>
<dbReference type="PRINTS" id="PR00598">
    <property type="entry name" value="HTHMARR"/>
</dbReference>
<dbReference type="AlphaFoldDB" id="I1D6H2"/>
<protein>
    <submittedName>
        <fullName evidence="3">Transcriptional regulator</fullName>
    </submittedName>
</protein>
<dbReference type="eggNOG" id="COG1846">
    <property type="taxonomic scope" value="Bacteria"/>
</dbReference>
<evidence type="ECO:0000259" key="2">
    <source>
        <dbReference type="PROSITE" id="PS50995"/>
    </source>
</evidence>
<dbReference type="Pfam" id="PF12802">
    <property type="entry name" value="MarR_2"/>
    <property type="match status" value="1"/>
</dbReference>
<reference evidence="3 4" key="1">
    <citation type="submission" date="2011-09" db="EMBL/GenBank/DDBJ databases">
        <authorList>
            <consortium name="US DOE Joint Genome Institute (JGI-PGF)"/>
            <person name="Lucas S."/>
            <person name="Han J."/>
            <person name="Lapidus A."/>
            <person name="Cheng J.-F."/>
            <person name="Goodwin L."/>
            <person name="Pitluck S."/>
            <person name="Peters L."/>
            <person name="Land M.L."/>
            <person name="Hauser L."/>
            <person name="Brambilla E."/>
            <person name="Klenk H.-P."/>
            <person name="Woyke T.J."/>
        </authorList>
    </citation>
    <scope>NUCLEOTIDE SEQUENCE [LARGE SCALE GENOMIC DNA]</scope>
    <source>
        <strain evidence="3 4">K62</strain>
    </source>
</reference>
<dbReference type="Proteomes" id="UP000005087">
    <property type="component" value="Chromosome"/>
</dbReference>
<dbReference type="PANTHER" id="PTHR33164:SF43">
    <property type="entry name" value="HTH-TYPE TRANSCRIPTIONAL REPRESSOR YETL"/>
    <property type="match status" value="1"/>
</dbReference>
<proteinExistence type="predicted"/>
<dbReference type="InterPro" id="IPR036388">
    <property type="entry name" value="WH-like_DNA-bd_sf"/>
</dbReference>
<evidence type="ECO:0000313" key="4">
    <source>
        <dbReference type="Proteomes" id="UP000005087"/>
    </source>
</evidence>
<dbReference type="PROSITE" id="PS50995">
    <property type="entry name" value="HTH_MARR_2"/>
    <property type="match status" value="1"/>
</dbReference>
<evidence type="ECO:0000256" key="1">
    <source>
        <dbReference type="SAM" id="MobiDB-lite"/>
    </source>
</evidence>
<reference evidence="4" key="2">
    <citation type="submission" date="2012-01" db="EMBL/GenBank/DDBJ databases">
        <title>Noncontiguous Finished sequence of chromosome of Saccharomonospora glauca K62.</title>
        <authorList>
            <consortium name="US DOE Joint Genome Institute"/>
            <person name="Lucas S."/>
            <person name="Han J."/>
            <person name="Lapidus A."/>
            <person name="Cheng J.-F."/>
            <person name="Goodwin L."/>
            <person name="Pitluck S."/>
            <person name="Peters L."/>
            <person name="Mikhailova N."/>
            <person name="Held B."/>
            <person name="Detter J.C."/>
            <person name="Han C."/>
            <person name="Tapia R."/>
            <person name="Land M."/>
            <person name="Hauser L."/>
            <person name="Kyrpides N."/>
            <person name="Ivanova N."/>
            <person name="Pagani I."/>
            <person name="Brambilla E.-M."/>
            <person name="Klenk H.-P."/>
            <person name="Woyke T."/>
        </authorList>
    </citation>
    <scope>NUCLEOTIDE SEQUENCE [LARGE SCALE GENOMIC DNA]</scope>
    <source>
        <strain evidence="4">K62</strain>
    </source>
</reference>
<dbReference type="InterPro" id="IPR039422">
    <property type="entry name" value="MarR/SlyA-like"/>
</dbReference>
<gene>
    <name evidence="3" type="ORF">SacglDRAFT_03699</name>
</gene>
<dbReference type="STRING" id="928724.SacglDRAFT_03699"/>
<sequence>MSRLHNDLHWALARLKLALGTAEAEVVARHGMDLWGYIVLMAVADAPARTQLALAHTVSVDKSKLVAILDELEAAGYVVRKPDPADRRARIIEATPEGMRALETAAAEVAAVEDELLAGLGETERETFRAAVRTLVGDPMSRLAGDAPGPGACAAQRGCPAAHSPNTSRATTK</sequence>
<keyword evidence="4" id="KW-1185">Reference proteome</keyword>
<accession>I1D6H2</accession>
<feature type="region of interest" description="Disordered" evidence="1">
    <location>
        <begin position="147"/>
        <end position="173"/>
    </location>
</feature>
<dbReference type="RefSeq" id="WP_005466336.1">
    <property type="nucleotide sequence ID" value="NZ_CM001484.1"/>
</dbReference>
<dbReference type="Gene3D" id="1.10.10.10">
    <property type="entry name" value="Winged helix-like DNA-binding domain superfamily/Winged helix DNA-binding domain"/>
    <property type="match status" value="1"/>
</dbReference>
<name>I1D6H2_9PSEU</name>
<dbReference type="SMART" id="SM00347">
    <property type="entry name" value="HTH_MARR"/>
    <property type="match status" value="1"/>
</dbReference>
<organism evidence="3 4">
    <name type="scientific">Saccharomonospora glauca K62</name>
    <dbReference type="NCBI Taxonomy" id="928724"/>
    <lineage>
        <taxon>Bacteria</taxon>
        <taxon>Bacillati</taxon>
        <taxon>Actinomycetota</taxon>
        <taxon>Actinomycetes</taxon>
        <taxon>Pseudonocardiales</taxon>
        <taxon>Pseudonocardiaceae</taxon>
        <taxon>Saccharomonospora</taxon>
    </lineage>
</organism>
<feature type="domain" description="HTH marR-type" evidence="2">
    <location>
        <begin position="5"/>
        <end position="137"/>
    </location>
</feature>
<dbReference type="HOGENOM" id="CLU_083287_4_2_11"/>